<protein>
    <submittedName>
        <fullName evidence="1">Unnamed protein product</fullName>
    </submittedName>
</protein>
<sequence>MSTLIRFIRRIGICDVPFAKLSLLEDLLNKCTSLQILVASCIDRPSAENLKLTIQSDTLQELTILAVSFDFSGCPNLKKVEFNNYYADVLEGLQKLEMKEMAFVNLAILSHTDDRTLDVLKIPHSVRRLSLRGEWQWPKSIPSCLKPYTITLPTAMEKLEICDAAVLLSNIQEVE</sequence>
<reference evidence="1" key="1">
    <citation type="submission" date="2023-04" db="EMBL/GenBank/DDBJ databases">
        <title>Ambrosiozyma monospora NBRC 10751.</title>
        <authorList>
            <person name="Ichikawa N."/>
            <person name="Sato H."/>
            <person name="Tonouchi N."/>
        </authorList>
    </citation>
    <scope>NUCLEOTIDE SEQUENCE</scope>
    <source>
        <strain evidence="1">NBRC 10751</strain>
    </source>
</reference>
<organism evidence="1 2">
    <name type="scientific">Ambrosiozyma monospora</name>
    <name type="common">Yeast</name>
    <name type="synonym">Endomycopsis monosporus</name>
    <dbReference type="NCBI Taxonomy" id="43982"/>
    <lineage>
        <taxon>Eukaryota</taxon>
        <taxon>Fungi</taxon>
        <taxon>Dikarya</taxon>
        <taxon>Ascomycota</taxon>
        <taxon>Saccharomycotina</taxon>
        <taxon>Pichiomycetes</taxon>
        <taxon>Pichiales</taxon>
        <taxon>Pichiaceae</taxon>
        <taxon>Ambrosiozyma</taxon>
    </lineage>
</organism>
<gene>
    <name evidence="1" type="ORF">Amon02_000095100</name>
</gene>
<keyword evidence="2" id="KW-1185">Reference proteome</keyword>
<evidence type="ECO:0000313" key="1">
    <source>
        <dbReference type="EMBL" id="GME72337.1"/>
    </source>
</evidence>
<dbReference type="EMBL" id="BSXS01000399">
    <property type="protein sequence ID" value="GME72337.1"/>
    <property type="molecule type" value="Genomic_DNA"/>
</dbReference>
<name>A0ACB5STL3_AMBMO</name>
<proteinExistence type="predicted"/>
<evidence type="ECO:0000313" key="2">
    <source>
        <dbReference type="Proteomes" id="UP001165064"/>
    </source>
</evidence>
<comment type="caution">
    <text evidence="1">The sequence shown here is derived from an EMBL/GenBank/DDBJ whole genome shotgun (WGS) entry which is preliminary data.</text>
</comment>
<dbReference type="Proteomes" id="UP001165064">
    <property type="component" value="Unassembled WGS sequence"/>
</dbReference>
<accession>A0ACB5STL3</accession>